<feature type="compositionally biased region" description="Polar residues" evidence="1">
    <location>
        <begin position="108"/>
        <end position="117"/>
    </location>
</feature>
<reference evidence="2 3" key="1">
    <citation type="submission" date="2014-02" db="EMBL/GenBank/DDBJ databases">
        <title>Genome sequence of Brachybacterium phenoliresistens strain W13A50.</title>
        <authorList>
            <person name="Wang X."/>
        </authorList>
    </citation>
    <scope>NUCLEOTIDE SEQUENCE [LARGE SCALE GENOMIC DNA]</scope>
    <source>
        <strain evidence="2 3">W13A50</strain>
    </source>
</reference>
<accession>Z9JTU5</accession>
<comment type="caution">
    <text evidence="2">The sequence shown here is derived from an EMBL/GenBank/DDBJ whole genome shotgun (WGS) entry which is preliminary data.</text>
</comment>
<dbReference type="AlphaFoldDB" id="Z9JTU5"/>
<dbReference type="Proteomes" id="UP000023067">
    <property type="component" value="Unassembled WGS sequence"/>
</dbReference>
<dbReference type="STRING" id="396014.BF93_18790"/>
<dbReference type="HOGENOM" id="CLU_2080264_0_0_11"/>
<name>Z9JTU5_9MICO</name>
<feature type="region of interest" description="Disordered" evidence="1">
    <location>
        <begin position="1"/>
        <end position="117"/>
    </location>
</feature>
<gene>
    <name evidence="2" type="ORF">BF93_18790</name>
</gene>
<feature type="compositionally biased region" description="Basic residues" evidence="1">
    <location>
        <begin position="1"/>
        <end position="17"/>
    </location>
</feature>
<organism evidence="2 3">
    <name type="scientific">Brachybacterium phenoliresistens</name>
    <dbReference type="NCBI Taxonomy" id="396014"/>
    <lineage>
        <taxon>Bacteria</taxon>
        <taxon>Bacillati</taxon>
        <taxon>Actinomycetota</taxon>
        <taxon>Actinomycetes</taxon>
        <taxon>Micrococcales</taxon>
        <taxon>Dermabacteraceae</taxon>
        <taxon>Brachybacterium</taxon>
    </lineage>
</organism>
<dbReference type="EMBL" id="JDYK01000009">
    <property type="protein sequence ID" value="EWS81216.1"/>
    <property type="molecule type" value="Genomic_DNA"/>
</dbReference>
<evidence type="ECO:0000313" key="2">
    <source>
        <dbReference type="EMBL" id="EWS81216.1"/>
    </source>
</evidence>
<sequence length="117" mass="12377">MGARSSRRRAAPCRTARRTGGPGSASRSPTRACGTASRPAPRCAAPSPSTAAAEARARRLGASGGSARGRRCESVGAWLRPPPARRRPPFPRRFPRPPPMPSSTSPPTCSCWTWTGR</sequence>
<evidence type="ECO:0000313" key="3">
    <source>
        <dbReference type="Proteomes" id="UP000023067"/>
    </source>
</evidence>
<keyword evidence="3" id="KW-1185">Reference proteome</keyword>
<feature type="compositionally biased region" description="Low complexity" evidence="1">
    <location>
        <begin position="36"/>
        <end position="54"/>
    </location>
</feature>
<feature type="compositionally biased region" description="Basic residues" evidence="1">
    <location>
        <begin position="83"/>
        <end position="95"/>
    </location>
</feature>
<protein>
    <submittedName>
        <fullName evidence="2">Uncharacterized protein</fullName>
    </submittedName>
</protein>
<evidence type="ECO:0000256" key="1">
    <source>
        <dbReference type="SAM" id="MobiDB-lite"/>
    </source>
</evidence>
<proteinExistence type="predicted"/>